<evidence type="ECO:0000313" key="3">
    <source>
        <dbReference type="Proteomes" id="UP000447434"/>
    </source>
</evidence>
<keyword evidence="3" id="KW-1185">Reference proteome</keyword>
<proteinExistence type="predicted"/>
<organism evidence="2 3">
    <name type="scientific">Lupinus albus</name>
    <name type="common">White lupine</name>
    <name type="synonym">Lupinus termis</name>
    <dbReference type="NCBI Taxonomy" id="3870"/>
    <lineage>
        <taxon>Eukaryota</taxon>
        <taxon>Viridiplantae</taxon>
        <taxon>Streptophyta</taxon>
        <taxon>Embryophyta</taxon>
        <taxon>Tracheophyta</taxon>
        <taxon>Spermatophyta</taxon>
        <taxon>Magnoliopsida</taxon>
        <taxon>eudicotyledons</taxon>
        <taxon>Gunneridae</taxon>
        <taxon>Pentapetalae</taxon>
        <taxon>rosids</taxon>
        <taxon>fabids</taxon>
        <taxon>Fabales</taxon>
        <taxon>Fabaceae</taxon>
        <taxon>Papilionoideae</taxon>
        <taxon>50 kb inversion clade</taxon>
        <taxon>genistoids sensu lato</taxon>
        <taxon>core genistoids</taxon>
        <taxon>Genisteae</taxon>
        <taxon>Lupinus</taxon>
    </lineage>
</organism>
<gene>
    <name evidence="2" type="ORF">Lalb_Chr03g0032181</name>
</gene>
<protein>
    <submittedName>
        <fullName evidence="2">Uncharacterized protein</fullName>
    </submittedName>
</protein>
<comment type="caution">
    <text evidence="2">The sequence shown here is derived from an EMBL/GenBank/DDBJ whole genome shotgun (WGS) entry which is preliminary data.</text>
</comment>
<dbReference type="OrthoDB" id="10248617at2759"/>
<sequence>MAHKPGSVQDFGALRELLKPHIESFDYMADQGLQIMFQHIAPVQVIDPFTSTNLRNILFFFIYLLFIFELQNMFFLDLYASFQY</sequence>
<feature type="transmembrane region" description="Helical" evidence="1">
    <location>
        <begin position="57"/>
        <end position="80"/>
    </location>
</feature>
<keyword evidence="1" id="KW-0812">Transmembrane</keyword>
<evidence type="ECO:0000256" key="1">
    <source>
        <dbReference type="SAM" id="Phobius"/>
    </source>
</evidence>
<dbReference type="Proteomes" id="UP000447434">
    <property type="component" value="Chromosome 3"/>
</dbReference>
<accession>A0A6A4QUF4</accession>
<keyword evidence="1" id="KW-1133">Transmembrane helix</keyword>
<keyword evidence="1" id="KW-0472">Membrane</keyword>
<name>A0A6A4QUF4_LUPAL</name>
<dbReference type="AlphaFoldDB" id="A0A6A4QUF4"/>
<evidence type="ECO:0000313" key="2">
    <source>
        <dbReference type="EMBL" id="KAE9617133.1"/>
    </source>
</evidence>
<dbReference type="EMBL" id="WOCE01000003">
    <property type="protein sequence ID" value="KAE9617133.1"/>
    <property type="molecule type" value="Genomic_DNA"/>
</dbReference>
<reference evidence="3" key="1">
    <citation type="journal article" date="2020" name="Nat. Commun.">
        <title>Genome sequence of the cluster root forming white lupin.</title>
        <authorList>
            <person name="Hufnagel B."/>
            <person name="Marques A."/>
            <person name="Soriano A."/>
            <person name="Marques L."/>
            <person name="Divol F."/>
            <person name="Doumas P."/>
            <person name="Sallet E."/>
            <person name="Mancinotti D."/>
            <person name="Carrere S."/>
            <person name="Marande W."/>
            <person name="Arribat S."/>
            <person name="Keller J."/>
            <person name="Huneau C."/>
            <person name="Blein T."/>
            <person name="Aime D."/>
            <person name="Laguerre M."/>
            <person name="Taylor J."/>
            <person name="Schubert V."/>
            <person name="Nelson M."/>
            <person name="Geu-Flores F."/>
            <person name="Crespi M."/>
            <person name="Gallardo-Guerrero K."/>
            <person name="Delaux P.-M."/>
            <person name="Salse J."/>
            <person name="Berges H."/>
            <person name="Guyot R."/>
            <person name="Gouzy J."/>
            <person name="Peret B."/>
        </authorList>
    </citation>
    <scope>NUCLEOTIDE SEQUENCE [LARGE SCALE GENOMIC DNA]</scope>
    <source>
        <strain evidence="3">cv. Amiga</strain>
    </source>
</reference>